<sequence>MTIIKKIIIGVFILITNLGFSQCFEIESILVDACDSGSNEGFNEMVRIKTGDNLLSTNNLDIDWPSNSWKGIIQNATTASKVAQLNTDIAAAGGCGQILEPNGGVIPPNSTVIIVTSFNLNTILNSFGALTTDIYMIFQNNTNTTSGHFANYNTNPGTRSLSIDFGGGCSDTVTYQRANLTNIYGTYGGTTAENNGATVNFTPSGTPSYVNNGCTAPIPPFTVDAGNATLTVCPGETINLSGNAQGHESVLWTASSGVFSSPNTLPTNYTVPNTAVTGSTITVTLTATNTCGASISDDITLTVSGSTLTLNSANNNQTICSGDNIASIEYTFGGGATSVDVTGLPAGVTATTTGNTVTINGNPTTDFNYTISTVGGCGTATLNGNIIVNSNATLTLLSDNNDQTVCVGNTIDPIEYTFENGATSVNVTGLPAGVTATTTGNTVTISGNSTNSFNYTISTVGGCGTTTLNGNITIEPNATLVLNSANNNQTICSGDNIASIEYTFGGGATSVDVTGLPAGVTATTTGNTVTISGNPTTDFNYNISTVGGCQPISLSGTIVVNPNATLTLLSDNNDQTVCVGNTIDPIEYTFGNGATSVNVTGLPAGVTATTTGNAVTISGNSANSFNYTINTVGGCGTTTLNGNITIEPNATLVLNSANNNQTICSGDNIASIEYTFGGGATSVDVTGLPAGMTATTTGNTVTISGNPTTDFNYNISTAGGCQPISLSGTIIVNSNATLTLLSDNNDQTVCVGNTIDPIEYTFGNGATSVNVTGLPAGVTATTTGNAVTISGNSANSFNYTISTVGGCGTATLNGNITIEPNATLILNSANNNQTICSGDNIASIEYTFGGGATSANVTGLPAGVTATTTGNTVTINGNPTTNFNYTISTVGGCQPISLSGTIVANPLPEPILKDGTICITNSSQVYQPYTLDTELPTTGYSFEWYKDGLLISGANEPIYVANAIGLYSVIVTNTTTLCSSEEVFATVSSSHQLDAFTTILTDAFSDNTTITVLINGNSETYLYQLDEGAFQESNIFTNVSAGEHTITVTDTAGCTYITQTILVIDYPKFFTPNGDGYNDTWNIVGLNQSNAKLYIFDRYGKLIKQLSTSETSKGWDGTYNGHQLPSTDYWFSLDYLENGNQKQFKAHFSLKR</sequence>
<reference evidence="1" key="1">
    <citation type="submission" date="2021-12" db="EMBL/GenBank/DDBJ databases">
        <authorList>
            <person name="Cha I.-T."/>
            <person name="Lee K.-E."/>
            <person name="Park S.-J."/>
        </authorList>
    </citation>
    <scope>NUCLEOTIDE SEQUENCE</scope>
    <source>
        <strain evidence="1">YSM-43</strain>
    </source>
</reference>
<proteinExistence type="predicted"/>
<dbReference type="Proteomes" id="UP000830454">
    <property type="component" value="Chromosome"/>
</dbReference>
<dbReference type="NCBIfam" id="TIGR04131">
    <property type="entry name" value="Bac_Flav_CTERM"/>
    <property type="match status" value="1"/>
</dbReference>
<evidence type="ECO:0000313" key="2">
    <source>
        <dbReference type="Proteomes" id="UP000830454"/>
    </source>
</evidence>
<accession>A0ABY4HH60</accession>
<keyword evidence="2" id="KW-1185">Reference proteome</keyword>
<dbReference type="InterPro" id="IPR026341">
    <property type="entry name" value="T9SS_type_B"/>
</dbReference>
<dbReference type="Pfam" id="PF13585">
    <property type="entry name" value="CHU_C"/>
    <property type="match status" value="1"/>
</dbReference>
<dbReference type="RefSeq" id="WP_246914691.1">
    <property type="nucleotide sequence ID" value="NZ_CP090145.1"/>
</dbReference>
<name>A0ABY4HH60_9FLAO</name>
<reference evidence="1" key="2">
    <citation type="submission" date="2022-04" db="EMBL/GenBank/DDBJ databases">
        <title>Complete Genome Sequence of Flavobacterium sediminilitoris YSM-43, Isolated from a Tidal Sediment.</title>
        <authorList>
            <person name="Lee P.A."/>
        </authorList>
    </citation>
    <scope>NUCLEOTIDE SEQUENCE</scope>
    <source>
        <strain evidence="1">YSM-43</strain>
    </source>
</reference>
<dbReference type="InterPro" id="IPR013783">
    <property type="entry name" value="Ig-like_fold"/>
</dbReference>
<organism evidence="1 2">
    <name type="scientific">Flavobacterium sediminilitoris</name>
    <dbReference type="NCBI Taxonomy" id="2024526"/>
    <lineage>
        <taxon>Bacteria</taxon>
        <taxon>Pseudomonadati</taxon>
        <taxon>Bacteroidota</taxon>
        <taxon>Flavobacteriia</taxon>
        <taxon>Flavobacteriales</taxon>
        <taxon>Flavobacteriaceae</taxon>
        <taxon>Flavobacterium</taxon>
    </lineage>
</organism>
<evidence type="ECO:0000313" key="1">
    <source>
        <dbReference type="EMBL" id="UOX32187.1"/>
    </source>
</evidence>
<gene>
    <name evidence="1" type="ORF">LXD69_08970</name>
</gene>
<dbReference type="Gene3D" id="2.60.40.10">
    <property type="entry name" value="Immunoglobulins"/>
    <property type="match status" value="2"/>
</dbReference>
<dbReference type="EMBL" id="CP090145">
    <property type="protein sequence ID" value="UOX32187.1"/>
    <property type="molecule type" value="Genomic_DNA"/>
</dbReference>
<protein>
    <submittedName>
        <fullName evidence="1">T9SS type B sorting domain-containing protein</fullName>
    </submittedName>
</protein>